<accession>A0A9P1BXF5</accession>
<feature type="compositionally biased region" description="Low complexity" evidence="1">
    <location>
        <begin position="59"/>
        <end position="68"/>
    </location>
</feature>
<evidence type="ECO:0000313" key="3">
    <source>
        <dbReference type="EMBL" id="CAI3980967.1"/>
    </source>
</evidence>
<dbReference type="EMBL" id="CAMXCT020000601">
    <property type="protein sequence ID" value="CAL1134342.1"/>
    <property type="molecule type" value="Genomic_DNA"/>
</dbReference>
<feature type="chain" id="PRO_5043269929" evidence="2">
    <location>
        <begin position="23"/>
        <end position="683"/>
    </location>
</feature>
<keyword evidence="5" id="KW-1185">Reference proteome</keyword>
<evidence type="ECO:0000313" key="5">
    <source>
        <dbReference type="Proteomes" id="UP001152797"/>
    </source>
</evidence>
<reference evidence="3" key="1">
    <citation type="submission" date="2022-10" db="EMBL/GenBank/DDBJ databases">
        <authorList>
            <person name="Chen Y."/>
            <person name="Dougan E. K."/>
            <person name="Chan C."/>
            <person name="Rhodes N."/>
            <person name="Thang M."/>
        </authorList>
    </citation>
    <scope>NUCLEOTIDE SEQUENCE</scope>
</reference>
<dbReference type="Proteomes" id="UP001152797">
    <property type="component" value="Unassembled WGS sequence"/>
</dbReference>
<dbReference type="AlphaFoldDB" id="A0A9P1BXF5"/>
<evidence type="ECO:0000256" key="2">
    <source>
        <dbReference type="SAM" id="SignalP"/>
    </source>
</evidence>
<protein>
    <submittedName>
        <fullName evidence="4">Metallo-beta-lactamase domain-containing protein</fullName>
    </submittedName>
</protein>
<evidence type="ECO:0000313" key="4">
    <source>
        <dbReference type="EMBL" id="CAL4768279.1"/>
    </source>
</evidence>
<evidence type="ECO:0000256" key="1">
    <source>
        <dbReference type="SAM" id="MobiDB-lite"/>
    </source>
</evidence>
<comment type="caution">
    <text evidence="3">The sequence shown here is derived from an EMBL/GenBank/DDBJ whole genome shotgun (WGS) entry which is preliminary data.</text>
</comment>
<keyword evidence="2" id="KW-0732">Signal</keyword>
<dbReference type="EMBL" id="CAMXCT010000601">
    <property type="protein sequence ID" value="CAI3980967.1"/>
    <property type="molecule type" value="Genomic_DNA"/>
</dbReference>
<proteinExistence type="predicted"/>
<feature type="region of interest" description="Disordered" evidence="1">
    <location>
        <begin position="47"/>
        <end position="81"/>
    </location>
</feature>
<name>A0A9P1BXF5_9DINO</name>
<dbReference type="EMBL" id="CAMXCT030000601">
    <property type="protein sequence ID" value="CAL4768279.1"/>
    <property type="molecule type" value="Genomic_DNA"/>
</dbReference>
<dbReference type="OrthoDB" id="434097at2759"/>
<feature type="signal peptide" evidence="2">
    <location>
        <begin position="1"/>
        <end position="22"/>
    </location>
</feature>
<reference evidence="4 5" key="2">
    <citation type="submission" date="2024-05" db="EMBL/GenBank/DDBJ databases">
        <authorList>
            <person name="Chen Y."/>
            <person name="Shah S."/>
            <person name="Dougan E. K."/>
            <person name="Thang M."/>
            <person name="Chan C."/>
        </authorList>
    </citation>
    <scope>NUCLEOTIDE SEQUENCE [LARGE SCALE GENOMIC DNA]</scope>
</reference>
<sequence>MESRPGCRILVLSACLLFGTRNTFCPGYGHYSLHSLVSRTSRSQAKSFESPVGLSEPKQVQSVQSTRSQRGRLGASPDDKGFSELKKQLNIKAVGQGRGSFILEMGGVKILVNPNLEGSRVKPETVHEDFDYVFLTSEEPEFFHRETVNKMKLTKVKFVASAKAGQELTKMMVRNLAVLQNGPGGQCYLQSRDKSGAAIGILSAPGAGGMPWERQEQAFVFVNLENGAAVAYEAFGQYLGKGAASSKPGIPEEAYQVDYLITPDLREAAGVASGLAEKGAKLKAVLRLPGEGNPLDEDVNPLTALDRAFGIEDKAEDFQAFLKGESSLAETNLVMLKTDEELAAVATQLPDVRWLGRQVFMWCGNPKEDLWNDFTALHQNETTDLEKQEHRNYFGEKALRFGGVDIVLRTLALFRADERVGYHGVVSLFTEPLQGRARSILHYAARTAFFLQRENFSKHIAPRFVSCTGKDPDRLQLTPQQIANTMLVLVAPPQTPRKLQAFRLVMNRFGAFLATSVEDMACSICGTSTGWEEVFCNADIRGAARVLWHLCEDMGPPFPPRGRGSRCHAEMLLEAQHLQLVRPLDAFELELEGAHAQDPLVEENYSFRELVQRCVARRAFENSGLKLLCEAVGIGFHPLPEGPEEEALRMAAQQDHQAIFALSLACTHLAEDFHVSKRSRESL</sequence>
<gene>
    <name evidence="3" type="ORF">C1SCF055_LOCUS8806</name>
</gene>
<organism evidence="3">
    <name type="scientific">Cladocopium goreaui</name>
    <dbReference type="NCBI Taxonomy" id="2562237"/>
    <lineage>
        <taxon>Eukaryota</taxon>
        <taxon>Sar</taxon>
        <taxon>Alveolata</taxon>
        <taxon>Dinophyceae</taxon>
        <taxon>Suessiales</taxon>
        <taxon>Symbiodiniaceae</taxon>
        <taxon>Cladocopium</taxon>
    </lineage>
</organism>